<protein>
    <submittedName>
        <fullName evidence="1">Putative transcriptional regulator</fullName>
    </submittedName>
</protein>
<dbReference type="OrthoDB" id="8455288at2"/>
<reference evidence="1 2" key="1">
    <citation type="submission" date="2015-09" db="EMBL/GenBank/DDBJ databases">
        <title>Identification and resolution of microdiversity through metagenomic sequencing of parallel consortia.</title>
        <authorList>
            <person name="Nelson W.C."/>
            <person name="Romine M.F."/>
            <person name="Lindemann S.R."/>
        </authorList>
    </citation>
    <scope>NUCLEOTIDE SEQUENCE [LARGE SCALE GENOMIC DNA]</scope>
    <source>
        <strain evidence="1">HL-55</strain>
    </source>
</reference>
<dbReference type="AlphaFoldDB" id="A0A0P7ZJL8"/>
<dbReference type="InterPro" id="IPR009061">
    <property type="entry name" value="DNA-bd_dom_put_sf"/>
</dbReference>
<dbReference type="InterPro" id="IPR052931">
    <property type="entry name" value="Prophage_regulatory_activator"/>
</dbReference>
<dbReference type="InterPro" id="IPR010260">
    <property type="entry name" value="AlpA"/>
</dbReference>
<dbReference type="Proteomes" id="UP000050416">
    <property type="component" value="Unassembled WGS sequence"/>
</dbReference>
<accession>A0A0P7ZJL8</accession>
<dbReference type="PATRIC" id="fig|1305731.5.peg.2077"/>
<dbReference type="Pfam" id="PF05930">
    <property type="entry name" value="Phage_AlpA"/>
    <property type="match status" value="1"/>
</dbReference>
<dbReference type="PANTHER" id="PTHR36154">
    <property type="entry name" value="DNA-BINDING TRANSCRIPTIONAL ACTIVATOR ALPA"/>
    <property type="match status" value="1"/>
</dbReference>
<proteinExistence type="predicted"/>
<dbReference type="EMBL" id="LJZQ01000005">
    <property type="protein sequence ID" value="KPQ29557.1"/>
    <property type="molecule type" value="Genomic_DNA"/>
</dbReference>
<dbReference type="STRING" id="1305731.GCA_000934705_01759"/>
<name>A0A0P7ZJL8_9GAMM</name>
<dbReference type="SUPFAM" id="SSF46955">
    <property type="entry name" value="Putative DNA-binding domain"/>
    <property type="match status" value="1"/>
</dbReference>
<organism evidence="1 2">
    <name type="scientific">Marinobacter excellens HL-55</name>
    <dbReference type="NCBI Taxonomy" id="1305731"/>
    <lineage>
        <taxon>Bacteria</taxon>
        <taxon>Pseudomonadati</taxon>
        <taxon>Pseudomonadota</taxon>
        <taxon>Gammaproteobacteria</taxon>
        <taxon>Pseudomonadales</taxon>
        <taxon>Marinobacteraceae</taxon>
        <taxon>Marinobacter</taxon>
    </lineage>
</organism>
<gene>
    <name evidence="1" type="ORF">HLUCCX14_04995</name>
</gene>
<evidence type="ECO:0000313" key="2">
    <source>
        <dbReference type="Proteomes" id="UP000050416"/>
    </source>
</evidence>
<evidence type="ECO:0000313" key="1">
    <source>
        <dbReference type="EMBL" id="KPQ29557.1"/>
    </source>
</evidence>
<comment type="caution">
    <text evidence="1">The sequence shown here is derived from an EMBL/GenBank/DDBJ whole genome shotgun (WGS) entry which is preliminary data.</text>
</comment>
<dbReference type="PANTHER" id="PTHR36154:SF1">
    <property type="entry name" value="DNA-BINDING TRANSCRIPTIONAL ACTIVATOR ALPA"/>
    <property type="match status" value="1"/>
</dbReference>
<sequence>MSHATKTLSTNRTTDKLLRPSEVAFWLGISRATLYRYEKQSGFPGKIRLSPRCVGWWESDLANWLEARGAA</sequence>